<dbReference type="CDD" id="cd01335">
    <property type="entry name" value="Radical_SAM"/>
    <property type="match status" value="1"/>
</dbReference>
<dbReference type="PANTHER" id="PTHR43726">
    <property type="entry name" value="3-METHYLORNITHINE SYNTHASE"/>
    <property type="match status" value="1"/>
</dbReference>
<comment type="caution">
    <text evidence="6">The sequence shown here is derived from an EMBL/GenBank/DDBJ whole genome shotgun (WGS) entry which is preliminary data.</text>
</comment>
<dbReference type="InParanoid" id="A0A1Q6DSL2"/>
<dbReference type="AlphaFoldDB" id="A0A1Q6DSL2"/>
<dbReference type="InterPro" id="IPR016779">
    <property type="entry name" value="rSAM_MSMEG0568"/>
</dbReference>
<dbReference type="Proteomes" id="UP000185744">
    <property type="component" value="Unassembled WGS sequence"/>
</dbReference>
<keyword evidence="2" id="KW-0479">Metal-binding</keyword>
<name>A0A1Q6DSL2_METT1</name>
<evidence type="ECO:0000313" key="7">
    <source>
        <dbReference type="Proteomes" id="UP000185744"/>
    </source>
</evidence>
<dbReference type="Gene3D" id="3.20.20.70">
    <property type="entry name" value="Aldolase class I"/>
    <property type="match status" value="1"/>
</dbReference>
<dbReference type="GO" id="GO:0051536">
    <property type="term" value="F:iron-sulfur cluster binding"/>
    <property type="evidence" value="ECO:0007669"/>
    <property type="project" value="UniProtKB-KW"/>
</dbReference>
<protein>
    <submittedName>
        <fullName evidence="6">Biotin synthase-related protein radical SAM superfamily</fullName>
    </submittedName>
</protein>
<dbReference type="SUPFAM" id="SSF102114">
    <property type="entry name" value="Radical SAM enzymes"/>
    <property type="match status" value="1"/>
</dbReference>
<reference evidence="6" key="1">
    <citation type="submission" date="2016-12" db="EMBL/GenBank/DDBJ databases">
        <title>Discovery of methanogenic haloarchaea.</title>
        <authorList>
            <person name="Sorokin D.Y."/>
            <person name="Makarova K.S."/>
            <person name="Abbas B."/>
            <person name="Ferrer M."/>
            <person name="Golyshin P.N."/>
        </authorList>
    </citation>
    <scope>NUCLEOTIDE SEQUENCE [LARGE SCALE GENOMIC DNA]</scope>
    <source>
        <strain evidence="6">HMET1</strain>
    </source>
</reference>
<sequence length="356" mass="39624">MDLANSKVGFPELKANILTRGLSLENSENKGGAGPTGRYVILPNGVFSTAPTYWNDENDPFTLKVEEDKRYIVFRDKELRISFPEEPSFYGKKTSDGVEMKKVALLHAKNCLATTTYQDCVFFAEGKECKFCGIRESLRNNKTIKEKKPSQLVEVAEESDRATHATLTTGIMPNKNEHEKLSRISKALKKKTDLDVHVQLSNPGRSELEELYSSGVDTVGVHLETWDKKTLREVCPGKAEIGREEMLDSMKNAVGVFGENQVSSYLIAGIGEDKQKFLEGVDVISETGTVPFIVPFHPIPHTPLSNNPLPKPGYMIDIYREAAEILRDNNIEPSKSKAGCVRCGACSAIKEFKNFK</sequence>
<evidence type="ECO:0000256" key="2">
    <source>
        <dbReference type="ARBA" id="ARBA00022723"/>
    </source>
</evidence>
<keyword evidence="7" id="KW-1185">Reference proteome</keyword>
<dbReference type="InterPro" id="IPR006638">
    <property type="entry name" value="Elp3/MiaA/NifB-like_rSAM"/>
</dbReference>
<gene>
    <name evidence="6" type="ORF">BTN85_1978</name>
</gene>
<dbReference type="InterPro" id="IPR058240">
    <property type="entry name" value="rSAM_sf"/>
</dbReference>
<keyword evidence="1" id="KW-0949">S-adenosyl-L-methionine</keyword>
<dbReference type="EMBL" id="MSDW01000002">
    <property type="protein sequence ID" value="OKY77328.1"/>
    <property type="molecule type" value="Genomic_DNA"/>
</dbReference>
<dbReference type="PROSITE" id="PS51918">
    <property type="entry name" value="RADICAL_SAM"/>
    <property type="match status" value="1"/>
</dbReference>
<dbReference type="InterPro" id="IPR013785">
    <property type="entry name" value="Aldolase_TIM"/>
</dbReference>
<dbReference type="Pfam" id="PF04055">
    <property type="entry name" value="Radical_SAM"/>
    <property type="match status" value="1"/>
</dbReference>
<dbReference type="GO" id="GO:0046872">
    <property type="term" value="F:metal ion binding"/>
    <property type="evidence" value="ECO:0007669"/>
    <property type="project" value="UniProtKB-KW"/>
</dbReference>
<evidence type="ECO:0000256" key="4">
    <source>
        <dbReference type="ARBA" id="ARBA00023014"/>
    </source>
</evidence>
<accession>A0A1Q6DSL2</accession>
<dbReference type="NCBIfam" id="NF045502">
    <property type="entry name" value="variant_rSAM"/>
    <property type="match status" value="1"/>
</dbReference>
<evidence type="ECO:0000256" key="3">
    <source>
        <dbReference type="ARBA" id="ARBA00023004"/>
    </source>
</evidence>
<dbReference type="GO" id="GO:0016740">
    <property type="term" value="F:transferase activity"/>
    <property type="evidence" value="ECO:0007669"/>
    <property type="project" value="TreeGrafter"/>
</dbReference>
<organism evidence="6 7">
    <name type="scientific">Methanohalarchaeum thermophilum</name>
    <dbReference type="NCBI Taxonomy" id="1903181"/>
    <lineage>
        <taxon>Archaea</taxon>
        <taxon>Methanobacteriati</taxon>
        <taxon>Methanobacteriota</taxon>
        <taxon>Methanonatronarchaeia</taxon>
        <taxon>Methanonatronarchaeales</taxon>
        <taxon>Methanonatronarchaeaceae</taxon>
        <taxon>Candidatus Methanohalarchaeum</taxon>
    </lineage>
</organism>
<evidence type="ECO:0000256" key="1">
    <source>
        <dbReference type="ARBA" id="ARBA00022691"/>
    </source>
</evidence>
<dbReference type="InterPro" id="IPR034422">
    <property type="entry name" value="HydE/PylB-like"/>
</dbReference>
<dbReference type="SFLD" id="SFLDS00029">
    <property type="entry name" value="Radical_SAM"/>
    <property type="match status" value="1"/>
</dbReference>
<feature type="domain" description="Radical SAM core" evidence="5">
    <location>
        <begin position="104"/>
        <end position="332"/>
    </location>
</feature>
<keyword evidence="4" id="KW-0411">Iron-sulfur</keyword>
<proteinExistence type="predicted"/>
<evidence type="ECO:0000313" key="6">
    <source>
        <dbReference type="EMBL" id="OKY77328.1"/>
    </source>
</evidence>
<dbReference type="SFLD" id="SFLDG01107">
    <property type="entry name" value="Uncharacterised_Radical_SAM_Su"/>
    <property type="match status" value="1"/>
</dbReference>
<keyword evidence="3" id="KW-0408">Iron</keyword>
<dbReference type="InterPro" id="IPR007197">
    <property type="entry name" value="rSAM"/>
</dbReference>
<evidence type="ECO:0000259" key="5">
    <source>
        <dbReference type="PROSITE" id="PS51918"/>
    </source>
</evidence>
<dbReference type="SMART" id="SM00729">
    <property type="entry name" value="Elp3"/>
    <property type="match status" value="1"/>
</dbReference>
<dbReference type="PANTHER" id="PTHR43726:SF1">
    <property type="entry name" value="BIOTIN SYNTHASE"/>
    <property type="match status" value="1"/>
</dbReference>
<dbReference type="STRING" id="1903181.BTN85_1978"/>